<dbReference type="PANTHER" id="PTHR37422">
    <property type="entry name" value="TEICHURONIC ACID BIOSYNTHESIS PROTEIN TUAE"/>
    <property type="match status" value="1"/>
</dbReference>
<evidence type="ECO:0000313" key="8">
    <source>
        <dbReference type="Proteomes" id="UP000253769"/>
    </source>
</evidence>
<proteinExistence type="predicted"/>
<feature type="transmembrane region" description="Helical" evidence="5">
    <location>
        <begin position="353"/>
        <end position="371"/>
    </location>
</feature>
<feature type="transmembrane region" description="Helical" evidence="5">
    <location>
        <begin position="82"/>
        <end position="101"/>
    </location>
</feature>
<keyword evidence="7" id="KW-0436">Ligase</keyword>
<dbReference type="GO" id="GO:0016020">
    <property type="term" value="C:membrane"/>
    <property type="evidence" value="ECO:0007669"/>
    <property type="project" value="UniProtKB-SubCell"/>
</dbReference>
<keyword evidence="8" id="KW-1185">Reference proteome</keyword>
<comment type="subcellular location">
    <subcellularLocation>
        <location evidence="1">Membrane</location>
        <topology evidence="1">Multi-pass membrane protein</topology>
    </subcellularLocation>
</comment>
<feature type="transmembrane region" description="Helical" evidence="5">
    <location>
        <begin position="377"/>
        <end position="396"/>
    </location>
</feature>
<feature type="transmembrane region" description="Helical" evidence="5">
    <location>
        <begin position="12"/>
        <end position="37"/>
    </location>
</feature>
<evidence type="ECO:0000256" key="5">
    <source>
        <dbReference type="SAM" id="Phobius"/>
    </source>
</evidence>
<feature type="transmembrane region" description="Helical" evidence="5">
    <location>
        <begin position="326"/>
        <end position="346"/>
    </location>
</feature>
<feature type="domain" description="O-antigen ligase-related" evidence="6">
    <location>
        <begin position="183"/>
        <end position="335"/>
    </location>
</feature>
<dbReference type="Pfam" id="PF04932">
    <property type="entry name" value="Wzy_C"/>
    <property type="match status" value="1"/>
</dbReference>
<evidence type="ECO:0000256" key="1">
    <source>
        <dbReference type="ARBA" id="ARBA00004141"/>
    </source>
</evidence>
<feature type="transmembrane region" description="Helical" evidence="5">
    <location>
        <begin position="174"/>
        <end position="191"/>
    </location>
</feature>
<protein>
    <submittedName>
        <fullName evidence="7">O-antigen ligase family protein</fullName>
    </submittedName>
</protein>
<sequence>MHAVLSQGFNLALMLLSALLLVVDRSIGAVALLMLLLSISMLLTRHNRGIKLNQDEKLLLVTMCIYPLAVLINMLVHQNTDLADFDIASRFLLVLPIFFAVRRFGASKRWFYAGLFIGAIGAGCFGYYQKYILNHIVANGHVHKISFGDLSLMLGVLSLTYCIKPQPGHSRHKLLILLSIIAFGFGVMGSITSGTRGGWIAIPIMLWLIMREAIEFKPLRFGLYAGFIVATIGIYQSNQLVKLKVDRAVNDTIGYFSEDNHIKGSAGTRLEMWRAAGIMFQQSPAFGVGEGEYRNSVKQLIKQKLVANNIGYGHAHNEVMNTLAELGLIGLAALLLFYSLLLRFFYRMRSTDLQLATAGLLLVFGYIDFGLTQAMLSHNITTIFLVTLVVALAGWLSHIRRRSDQSSSEA</sequence>
<evidence type="ECO:0000256" key="2">
    <source>
        <dbReference type="ARBA" id="ARBA00022692"/>
    </source>
</evidence>
<keyword evidence="3 5" id="KW-1133">Transmembrane helix</keyword>
<dbReference type="InterPro" id="IPR007016">
    <property type="entry name" value="O-antigen_ligase-rel_domated"/>
</dbReference>
<dbReference type="InterPro" id="IPR051533">
    <property type="entry name" value="WaaL-like"/>
</dbReference>
<feature type="transmembrane region" description="Helical" evidence="5">
    <location>
        <begin position="58"/>
        <end position="76"/>
    </location>
</feature>
<accession>A0A369W9R7</accession>
<organism evidence="7 8">
    <name type="scientific">Motiliproteus coralliicola</name>
    <dbReference type="NCBI Taxonomy" id="2283196"/>
    <lineage>
        <taxon>Bacteria</taxon>
        <taxon>Pseudomonadati</taxon>
        <taxon>Pseudomonadota</taxon>
        <taxon>Gammaproteobacteria</taxon>
        <taxon>Oceanospirillales</taxon>
        <taxon>Oceanospirillaceae</taxon>
        <taxon>Motiliproteus</taxon>
    </lineage>
</organism>
<dbReference type="GO" id="GO:0016874">
    <property type="term" value="F:ligase activity"/>
    <property type="evidence" value="ECO:0007669"/>
    <property type="project" value="UniProtKB-KW"/>
</dbReference>
<reference evidence="7 8" key="1">
    <citation type="submission" date="2018-07" db="EMBL/GenBank/DDBJ databases">
        <title>Motiliproteus coralliicola sp. nov., a bacterium isolated from Coral.</title>
        <authorList>
            <person name="Wang G."/>
        </authorList>
    </citation>
    <scope>NUCLEOTIDE SEQUENCE [LARGE SCALE GENOMIC DNA]</scope>
    <source>
        <strain evidence="7 8">C34</strain>
    </source>
</reference>
<feature type="transmembrane region" description="Helical" evidence="5">
    <location>
        <begin position="221"/>
        <end position="237"/>
    </location>
</feature>
<evidence type="ECO:0000256" key="3">
    <source>
        <dbReference type="ARBA" id="ARBA00022989"/>
    </source>
</evidence>
<gene>
    <name evidence="7" type="ORF">DV711_14100</name>
</gene>
<comment type="caution">
    <text evidence="7">The sequence shown here is derived from an EMBL/GenBank/DDBJ whole genome shotgun (WGS) entry which is preliminary data.</text>
</comment>
<name>A0A369W9R7_9GAMM</name>
<dbReference type="AlphaFoldDB" id="A0A369W9R7"/>
<evidence type="ECO:0000256" key="4">
    <source>
        <dbReference type="ARBA" id="ARBA00023136"/>
    </source>
</evidence>
<dbReference type="EMBL" id="QQOH01000004">
    <property type="protein sequence ID" value="RDE18750.1"/>
    <property type="molecule type" value="Genomic_DNA"/>
</dbReference>
<evidence type="ECO:0000313" key="7">
    <source>
        <dbReference type="EMBL" id="RDE18750.1"/>
    </source>
</evidence>
<dbReference type="Proteomes" id="UP000253769">
    <property type="component" value="Unassembled WGS sequence"/>
</dbReference>
<keyword evidence="2 5" id="KW-0812">Transmembrane</keyword>
<dbReference type="OrthoDB" id="8576060at2"/>
<feature type="transmembrane region" description="Helical" evidence="5">
    <location>
        <begin position="110"/>
        <end position="129"/>
    </location>
</feature>
<evidence type="ECO:0000259" key="6">
    <source>
        <dbReference type="Pfam" id="PF04932"/>
    </source>
</evidence>
<keyword evidence="4 5" id="KW-0472">Membrane</keyword>
<dbReference type="PANTHER" id="PTHR37422:SF17">
    <property type="entry name" value="O-ANTIGEN LIGASE"/>
    <property type="match status" value="1"/>
</dbReference>